<feature type="compositionally biased region" description="Basic and acidic residues" evidence="1">
    <location>
        <begin position="158"/>
        <end position="212"/>
    </location>
</feature>
<feature type="compositionally biased region" description="Acidic residues" evidence="1">
    <location>
        <begin position="87"/>
        <end position="98"/>
    </location>
</feature>
<gene>
    <name evidence="2" type="ORF">AVDCRST_MAG13-2904</name>
</gene>
<proteinExistence type="predicted"/>
<feature type="compositionally biased region" description="Pro residues" evidence="1">
    <location>
        <begin position="22"/>
        <end position="43"/>
    </location>
</feature>
<reference evidence="2" key="1">
    <citation type="submission" date="2020-02" db="EMBL/GenBank/DDBJ databases">
        <authorList>
            <person name="Meier V. D."/>
        </authorList>
    </citation>
    <scope>NUCLEOTIDE SEQUENCE</scope>
    <source>
        <strain evidence="2">AVDCRST_MAG13</strain>
    </source>
</reference>
<protein>
    <submittedName>
        <fullName evidence="2">Uncharacterized protein</fullName>
    </submittedName>
</protein>
<feature type="compositionally biased region" description="Basic and acidic residues" evidence="1">
    <location>
        <begin position="317"/>
        <end position="327"/>
    </location>
</feature>
<organism evidence="2">
    <name type="scientific">uncultured Solirubrobacteraceae bacterium</name>
    <dbReference type="NCBI Taxonomy" id="1162706"/>
    <lineage>
        <taxon>Bacteria</taxon>
        <taxon>Bacillati</taxon>
        <taxon>Actinomycetota</taxon>
        <taxon>Thermoleophilia</taxon>
        <taxon>Solirubrobacterales</taxon>
        <taxon>Solirubrobacteraceae</taxon>
        <taxon>environmental samples</taxon>
    </lineage>
</organism>
<dbReference type="EMBL" id="CADCVO010000469">
    <property type="protein sequence ID" value="CAA9512980.1"/>
    <property type="molecule type" value="Genomic_DNA"/>
</dbReference>
<dbReference type="AlphaFoldDB" id="A0A6J4T4F5"/>
<feature type="compositionally biased region" description="Basic and acidic residues" evidence="1">
    <location>
        <begin position="335"/>
        <end position="353"/>
    </location>
</feature>
<feature type="region of interest" description="Disordered" evidence="1">
    <location>
        <begin position="1"/>
        <end position="576"/>
    </location>
</feature>
<feature type="compositionally biased region" description="Basic and acidic residues" evidence="1">
    <location>
        <begin position="108"/>
        <end position="139"/>
    </location>
</feature>
<feature type="compositionally biased region" description="Basic and acidic residues" evidence="1">
    <location>
        <begin position="279"/>
        <end position="298"/>
    </location>
</feature>
<feature type="compositionally biased region" description="Low complexity" evidence="1">
    <location>
        <begin position="1"/>
        <end position="21"/>
    </location>
</feature>
<sequence length="576" mass="64838">MAGPARPRGGRGAPARGSPAARTPPGPPRGPPPRGGRPPPARLPPEGRVRRDGPAVDRLDRLHLAVDLPQRDRAELGADAAHREGVVDEGDDDGDPQEDQVVAVDVVAHLRDREDLHRRPEQQPDAQELREREEGRPERPVGLGLAQAQDDERDVDEDVRGRPSEHAREHELDERLARRGVEDVHEDRDERHHRDPDHGRAGRRQEVAERARGLLGVRHAVEQARDAGQQRVQRGDGGGDGDDPHPPLARVPEDRDRHGHVRERRRVPELLGGHVARGGHAEQDERHGDEPEPEEHAQRQLPLRVVELLGQRARVLQADEREDRQPEEPAQDAPVEVRGRQRRPDDLARAKAEDADEAEGEDGEGHHPGEHDLHDRERPDPEDVERRDGQDDDDDPDLRVAADAEELREDDRGEQRLGRGREDHDRHVAQERRERAGERPEPRADVLVHRAGLGDHRRELGEAQRLHVHRDEADGQRHDEDPARREPLADADEHRRGDDEPEHGADRRRQPDGAPLELRRLRMTLHCPSFASSAAERRPCGYITQGAGGASTADRSVEHRPRRRGDRRPTGARRAP</sequence>
<feature type="compositionally biased region" description="Basic and acidic residues" evidence="1">
    <location>
        <begin position="363"/>
        <end position="389"/>
    </location>
</feature>
<accession>A0A6J4T4F5</accession>
<name>A0A6J4T4F5_9ACTN</name>
<evidence type="ECO:0000313" key="2">
    <source>
        <dbReference type="EMBL" id="CAA9512980.1"/>
    </source>
</evidence>
<evidence type="ECO:0000256" key="1">
    <source>
        <dbReference type="SAM" id="MobiDB-lite"/>
    </source>
</evidence>
<feature type="compositionally biased region" description="Basic and acidic residues" evidence="1">
    <location>
        <begin position="45"/>
        <end position="86"/>
    </location>
</feature>
<feature type="compositionally biased region" description="Basic and acidic residues" evidence="1">
    <location>
        <begin position="409"/>
        <end position="511"/>
    </location>
</feature>